<sequence>MLRNAVEQQTEGHQTFLINVQKISKSRMFNMSVGKCPFYLTLKPPWLLFTRIKLYVYISHRCLNMLFHLSKSLSFDV</sequence>
<dbReference type="AlphaFoldDB" id="A0A974DXW9"/>
<evidence type="ECO:0000313" key="2">
    <source>
        <dbReference type="Proteomes" id="UP000694892"/>
    </source>
</evidence>
<organism evidence="1 2">
    <name type="scientific">Xenopus laevis</name>
    <name type="common">African clawed frog</name>
    <dbReference type="NCBI Taxonomy" id="8355"/>
    <lineage>
        <taxon>Eukaryota</taxon>
        <taxon>Metazoa</taxon>
        <taxon>Chordata</taxon>
        <taxon>Craniata</taxon>
        <taxon>Vertebrata</taxon>
        <taxon>Euteleostomi</taxon>
        <taxon>Amphibia</taxon>
        <taxon>Batrachia</taxon>
        <taxon>Anura</taxon>
        <taxon>Pipoidea</taxon>
        <taxon>Pipidae</taxon>
        <taxon>Xenopodinae</taxon>
        <taxon>Xenopus</taxon>
        <taxon>Xenopus</taxon>
    </lineage>
</organism>
<reference evidence="2" key="1">
    <citation type="journal article" date="2016" name="Nature">
        <title>Genome evolution in the allotetraploid frog Xenopus laevis.</title>
        <authorList>
            <person name="Session A.M."/>
            <person name="Uno Y."/>
            <person name="Kwon T."/>
            <person name="Chapman J.A."/>
            <person name="Toyoda A."/>
            <person name="Takahashi S."/>
            <person name="Fukui A."/>
            <person name="Hikosaka A."/>
            <person name="Suzuki A."/>
            <person name="Kondo M."/>
            <person name="van Heeringen S.J."/>
            <person name="Quigley I."/>
            <person name="Heinz S."/>
            <person name="Ogino H."/>
            <person name="Ochi H."/>
            <person name="Hellsten U."/>
            <person name="Lyons J.B."/>
            <person name="Simakov O."/>
            <person name="Putnam N."/>
            <person name="Stites J."/>
            <person name="Kuroki Y."/>
            <person name="Tanaka T."/>
            <person name="Michiue T."/>
            <person name="Watanabe M."/>
            <person name="Bogdanovic O."/>
            <person name="Lister R."/>
            <person name="Georgiou G."/>
            <person name="Paranjpe S.S."/>
            <person name="van Kruijsbergen I."/>
            <person name="Shu S."/>
            <person name="Carlson J."/>
            <person name="Kinoshita T."/>
            <person name="Ohta Y."/>
            <person name="Mawaribuchi S."/>
            <person name="Jenkins J."/>
            <person name="Grimwood J."/>
            <person name="Schmutz J."/>
            <person name="Mitros T."/>
            <person name="Mozaffari S.V."/>
            <person name="Suzuki Y."/>
            <person name="Haramoto Y."/>
            <person name="Yamamoto T.S."/>
            <person name="Takagi C."/>
            <person name="Heald R."/>
            <person name="Miller K."/>
            <person name="Haudenschild C."/>
            <person name="Kitzman J."/>
            <person name="Nakayama T."/>
            <person name="Izutsu Y."/>
            <person name="Robert J."/>
            <person name="Fortriede J."/>
            <person name="Burns K."/>
            <person name="Lotay V."/>
            <person name="Karimi K."/>
            <person name="Yasuoka Y."/>
            <person name="Dichmann D.S."/>
            <person name="Flajnik M.F."/>
            <person name="Houston D.W."/>
            <person name="Shendure J."/>
            <person name="DuPasquier L."/>
            <person name="Vize P.D."/>
            <person name="Zorn A.M."/>
            <person name="Ito M."/>
            <person name="Marcotte E.M."/>
            <person name="Wallingford J.B."/>
            <person name="Ito Y."/>
            <person name="Asashima M."/>
            <person name="Ueno N."/>
            <person name="Matsuda Y."/>
            <person name="Veenstra G.J."/>
            <person name="Fujiyama A."/>
            <person name="Harland R.M."/>
            <person name="Taira M."/>
            <person name="Rokhsar D.S."/>
        </authorList>
    </citation>
    <scope>NUCLEOTIDE SEQUENCE [LARGE SCALE GENOMIC DNA]</scope>
    <source>
        <strain evidence="2">J</strain>
    </source>
</reference>
<evidence type="ECO:0000313" key="1">
    <source>
        <dbReference type="EMBL" id="OCT99802.1"/>
    </source>
</evidence>
<accession>A0A974DXW9</accession>
<dbReference type="Proteomes" id="UP000694892">
    <property type="component" value="Chromosome 1L"/>
</dbReference>
<proteinExistence type="predicted"/>
<name>A0A974DXW9_XENLA</name>
<protein>
    <submittedName>
        <fullName evidence="1">Uncharacterized protein</fullName>
    </submittedName>
</protein>
<gene>
    <name evidence="1" type="ORF">XELAEV_18005583mg</name>
</gene>
<dbReference type="EMBL" id="CM004466">
    <property type="protein sequence ID" value="OCT99802.1"/>
    <property type="molecule type" value="Genomic_DNA"/>
</dbReference>